<comment type="catalytic activity">
    <reaction evidence="7">
        <text>tRNA(Met) + L-methionine + ATP = L-methionyl-tRNA(Met) + AMP + diphosphate</text>
        <dbReference type="Rhea" id="RHEA:13481"/>
        <dbReference type="Rhea" id="RHEA-COMP:9667"/>
        <dbReference type="Rhea" id="RHEA-COMP:9698"/>
        <dbReference type="ChEBI" id="CHEBI:30616"/>
        <dbReference type="ChEBI" id="CHEBI:33019"/>
        <dbReference type="ChEBI" id="CHEBI:57844"/>
        <dbReference type="ChEBI" id="CHEBI:78442"/>
        <dbReference type="ChEBI" id="CHEBI:78530"/>
        <dbReference type="ChEBI" id="CHEBI:456215"/>
        <dbReference type="EC" id="6.1.1.10"/>
    </reaction>
</comment>
<evidence type="ECO:0000256" key="6">
    <source>
        <dbReference type="ARBA" id="ARBA00023146"/>
    </source>
</evidence>
<dbReference type="Gene3D" id="2.170.220.10">
    <property type="match status" value="1"/>
</dbReference>
<dbReference type="PANTHER" id="PTHR43326:SF1">
    <property type="entry name" value="METHIONINE--TRNA LIGASE, MITOCHONDRIAL"/>
    <property type="match status" value="1"/>
</dbReference>
<keyword evidence="6 8" id="KW-0030">Aminoacyl-tRNA synthetase</keyword>
<reference evidence="11 12" key="1">
    <citation type="submission" date="2018-09" db="EMBL/GenBank/DDBJ databases">
        <title>A high-quality reference genome of wild soybean provides a powerful tool to mine soybean genomes.</title>
        <authorList>
            <person name="Xie M."/>
            <person name="Chung C.Y.L."/>
            <person name="Li M.-W."/>
            <person name="Wong F.-L."/>
            <person name="Chan T.-F."/>
            <person name="Lam H.-M."/>
        </authorList>
    </citation>
    <scope>NUCLEOTIDE SEQUENCE [LARGE SCALE GENOMIC DNA]</scope>
    <source>
        <strain evidence="12">cv. W05</strain>
        <tissue evidence="11">Hypocotyl of etiolated seedlings</tissue>
    </source>
</reference>
<dbReference type="PRINTS" id="PR01041">
    <property type="entry name" value="TRNASYNTHMET"/>
</dbReference>
<evidence type="ECO:0000256" key="4">
    <source>
        <dbReference type="ARBA" id="ARBA00022840"/>
    </source>
</evidence>
<proteinExistence type="inferred from homology"/>
<evidence type="ECO:0000256" key="7">
    <source>
        <dbReference type="ARBA" id="ARBA00047364"/>
    </source>
</evidence>
<keyword evidence="5 8" id="KW-0648">Protein biosynthesis</keyword>
<keyword evidence="4 8" id="KW-0067">ATP-binding</keyword>
<feature type="region of interest" description="Disordered" evidence="9">
    <location>
        <begin position="535"/>
        <end position="558"/>
    </location>
</feature>
<dbReference type="SUPFAM" id="SSF52374">
    <property type="entry name" value="Nucleotidylyl transferase"/>
    <property type="match status" value="1"/>
</dbReference>
<dbReference type="GO" id="GO:0006431">
    <property type="term" value="P:methionyl-tRNA aminoacylation"/>
    <property type="evidence" value="ECO:0007669"/>
    <property type="project" value="InterPro"/>
</dbReference>
<evidence type="ECO:0000256" key="8">
    <source>
        <dbReference type="RuleBase" id="RU363039"/>
    </source>
</evidence>
<protein>
    <recommendedName>
        <fullName evidence="1">methionine--tRNA ligase</fullName>
        <ecNumber evidence="1">6.1.1.10</ecNumber>
    </recommendedName>
</protein>
<dbReference type="InterPro" id="IPR009080">
    <property type="entry name" value="tRNAsynth_Ia_anticodon-bd"/>
</dbReference>
<comment type="similarity">
    <text evidence="8">Belongs to the class-I aminoacyl-tRNA synthetase family.</text>
</comment>
<dbReference type="EC" id="6.1.1.10" evidence="1"/>
<dbReference type="InterPro" id="IPR014729">
    <property type="entry name" value="Rossmann-like_a/b/a_fold"/>
</dbReference>
<keyword evidence="3 8" id="KW-0547">Nucleotide-binding</keyword>
<dbReference type="InterPro" id="IPR015413">
    <property type="entry name" value="Methionyl/Leucyl_tRNA_Synth"/>
</dbReference>
<dbReference type="PANTHER" id="PTHR43326">
    <property type="entry name" value="METHIONYL-TRNA SYNTHETASE"/>
    <property type="match status" value="1"/>
</dbReference>
<dbReference type="GO" id="GO:0005524">
    <property type="term" value="F:ATP binding"/>
    <property type="evidence" value="ECO:0007669"/>
    <property type="project" value="UniProtKB-KW"/>
</dbReference>
<accession>A0A445IU85</accession>
<dbReference type="Proteomes" id="UP000289340">
    <property type="component" value="Chromosome 10"/>
</dbReference>
<dbReference type="GO" id="GO:0009570">
    <property type="term" value="C:chloroplast stroma"/>
    <property type="evidence" value="ECO:0007669"/>
    <property type="project" value="TreeGrafter"/>
</dbReference>
<organism evidence="11 12">
    <name type="scientific">Glycine soja</name>
    <name type="common">Wild soybean</name>
    <dbReference type="NCBI Taxonomy" id="3848"/>
    <lineage>
        <taxon>Eukaryota</taxon>
        <taxon>Viridiplantae</taxon>
        <taxon>Streptophyta</taxon>
        <taxon>Embryophyta</taxon>
        <taxon>Tracheophyta</taxon>
        <taxon>Spermatophyta</taxon>
        <taxon>Magnoliopsida</taxon>
        <taxon>eudicotyledons</taxon>
        <taxon>Gunneridae</taxon>
        <taxon>Pentapetalae</taxon>
        <taxon>rosids</taxon>
        <taxon>fabids</taxon>
        <taxon>Fabales</taxon>
        <taxon>Fabaceae</taxon>
        <taxon>Papilionoideae</taxon>
        <taxon>50 kb inversion clade</taxon>
        <taxon>NPAAA clade</taxon>
        <taxon>indigoferoid/millettioid clade</taxon>
        <taxon>Phaseoleae</taxon>
        <taxon>Glycine</taxon>
        <taxon>Glycine subgen. Soja</taxon>
    </lineage>
</organism>
<evidence type="ECO:0000259" key="10">
    <source>
        <dbReference type="Pfam" id="PF09334"/>
    </source>
</evidence>
<evidence type="ECO:0000256" key="2">
    <source>
        <dbReference type="ARBA" id="ARBA00022598"/>
    </source>
</evidence>
<dbReference type="FunFam" id="2.170.220.10:FF:000001">
    <property type="entry name" value="methionine--tRNA ligase, mitochondrial"/>
    <property type="match status" value="1"/>
</dbReference>
<dbReference type="CDD" id="cd00814">
    <property type="entry name" value="MetRS_core"/>
    <property type="match status" value="1"/>
</dbReference>
<dbReference type="InterPro" id="IPR033911">
    <property type="entry name" value="MetRS_core"/>
</dbReference>
<dbReference type="Pfam" id="PF09334">
    <property type="entry name" value="tRNA-synt_1g"/>
    <property type="match status" value="1"/>
</dbReference>
<dbReference type="GO" id="GO:0005739">
    <property type="term" value="C:mitochondrion"/>
    <property type="evidence" value="ECO:0007669"/>
    <property type="project" value="UniProtKB-ARBA"/>
</dbReference>
<name>A0A445IU85_GLYSO</name>
<evidence type="ECO:0000256" key="5">
    <source>
        <dbReference type="ARBA" id="ARBA00022917"/>
    </source>
</evidence>
<dbReference type="InterPro" id="IPR014758">
    <property type="entry name" value="Met-tRNA_synth"/>
</dbReference>
<dbReference type="Gene3D" id="1.10.730.10">
    <property type="entry name" value="Isoleucyl-tRNA Synthetase, Domain 1"/>
    <property type="match status" value="1"/>
</dbReference>
<dbReference type="AlphaFoldDB" id="A0A445IU85"/>
<dbReference type="Gene3D" id="3.40.50.620">
    <property type="entry name" value="HUPs"/>
    <property type="match status" value="1"/>
</dbReference>
<comment type="caution">
    <text evidence="11">The sequence shown here is derived from an EMBL/GenBank/DDBJ whole genome shotgun (WGS) entry which is preliminary data.</text>
</comment>
<evidence type="ECO:0000256" key="9">
    <source>
        <dbReference type="SAM" id="MobiDB-lite"/>
    </source>
</evidence>
<dbReference type="EMBL" id="QZWG01000010">
    <property type="protein sequence ID" value="RZB89655.1"/>
    <property type="molecule type" value="Genomic_DNA"/>
</dbReference>
<dbReference type="SUPFAM" id="SSF47323">
    <property type="entry name" value="Anticodon-binding domain of a subclass of class I aminoacyl-tRNA synthetases"/>
    <property type="match status" value="1"/>
</dbReference>
<evidence type="ECO:0000313" key="12">
    <source>
        <dbReference type="Proteomes" id="UP000289340"/>
    </source>
</evidence>
<feature type="domain" description="Methionyl/Leucyl tRNA synthetase" evidence="10">
    <location>
        <begin position="197"/>
        <end position="419"/>
    </location>
</feature>
<evidence type="ECO:0000256" key="3">
    <source>
        <dbReference type="ARBA" id="ARBA00022741"/>
    </source>
</evidence>
<gene>
    <name evidence="11" type="ORF">D0Y65_028444</name>
</gene>
<dbReference type="InterPro" id="IPR023457">
    <property type="entry name" value="Met-tRNA_synth_2"/>
</dbReference>
<dbReference type="NCBIfam" id="TIGR00398">
    <property type="entry name" value="metG"/>
    <property type="match status" value="1"/>
</dbReference>
<keyword evidence="2 8" id="KW-0436">Ligase</keyword>
<evidence type="ECO:0000256" key="1">
    <source>
        <dbReference type="ARBA" id="ARBA00012838"/>
    </source>
</evidence>
<sequence length="558" mass="62298">MAVRINCSIQNTLCLLNPPLFSLRYRASPLKLKPQLHFRQNPSRGALFCTCATTDITPHNTEPFVLTTPLYYVNAPPHMGSAYTTIAADAIARFQRLLGKKVIFITGTDEHGEKIATAAMAQGSTPPDHCNLISQSYMTLWKDLDISYDKFIRTTDSKHEAIVKEFYSRVLANGDIYRADYDGLYCVNCEEYKDEKELLDNNCCPVHLKPCVSRKEDNYFFALSKYQKALEDTLNKNPNFVQPSFRLNEVQSWINSGLRDFSISRASVDWGIPVPDDKTQTIYVWFDALLGYISALSDDQEQPDLLKTVSSGWPASLHLIGKDILRFHAVYWPAMLMSAGLSLPKMVFGHGFLTKMGKSLGNTLEPNDLVNKFGTDAVRYFFVREVEFGNDGDYSEERFINIVNAHLANTIGNLLNRTLGLLKKNCQSILVVDSTTAAEGNEFKDNVEKLVDKVRIHYENLSLSSACEAALEIGNVGNLYMDQRAPWSLFKQGGTAAEAAAKRDTEWGGLKGGQVMAQPKPVFARIENQTEVEDKGVAVGKTKKSKAKPKQPQEVVGA</sequence>
<evidence type="ECO:0000313" key="11">
    <source>
        <dbReference type="EMBL" id="RZB89655.1"/>
    </source>
</evidence>
<dbReference type="GO" id="GO:0004825">
    <property type="term" value="F:methionine-tRNA ligase activity"/>
    <property type="evidence" value="ECO:0007669"/>
    <property type="project" value="UniProtKB-EC"/>
</dbReference>
<keyword evidence="12" id="KW-1185">Reference proteome</keyword>